<keyword evidence="9" id="KW-1185">Reference proteome</keyword>
<dbReference type="InterPro" id="IPR052053">
    <property type="entry name" value="IM_YidH-like"/>
</dbReference>
<dbReference type="PANTHER" id="PTHR34187:SF2">
    <property type="entry name" value="DUF202 DOMAIN-CONTAINING PROTEIN"/>
    <property type="match status" value="1"/>
</dbReference>
<keyword evidence="4 6" id="KW-1133">Transmembrane helix</keyword>
<evidence type="ECO:0000256" key="5">
    <source>
        <dbReference type="ARBA" id="ARBA00023136"/>
    </source>
</evidence>
<evidence type="ECO:0000256" key="1">
    <source>
        <dbReference type="ARBA" id="ARBA00004651"/>
    </source>
</evidence>
<name>K6V648_9ACTN</name>
<keyword evidence="3 6" id="KW-0812">Transmembrane</keyword>
<dbReference type="InterPro" id="IPR003807">
    <property type="entry name" value="DUF202"/>
</dbReference>
<dbReference type="eggNOG" id="COG2149">
    <property type="taxonomic scope" value="Bacteria"/>
</dbReference>
<dbReference type="PANTHER" id="PTHR34187">
    <property type="entry name" value="FGR18P"/>
    <property type="match status" value="1"/>
</dbReference>
<evidence type="ECO:0000256" key="3">
    <source>
        <dbReference type="ARBA" id="ARBA00022692"/>
    </source>
</evidence>
<protein>
    <recommendedName>
        <fullName evidence="7">DUF202 domain-containing protein</fullName>
    </recommendedName>
</protein>
<proteinExistence type="predicted"/>
<dbReference type="Pfam" id="PF02656">
    <property type="entry name" value="DUF202"/>
    <property type="match status" value="1"/>
</dbReference>
<accession>K6V648</accession>
<keyword evidence="2" id="KW-1003">Cell membrane</keyword>
<dbReference type="EMBL" id="BAHC01000143">
    <property type="protein sequence ID" value="GAB91738.1"/>
    <property type="molecule type" value="Genomic_DNA"/>
</dbReference>
<feature type="transmembrane region" description="Helical" evidence="6">
    <location>
        <begin position="100"/>
        <end position="119"/>
    </location>
</feature>
<evidence type="ECO:0000256" key="4">
    <source>
        <dbReference type="ARBA" id="ARBA00022989"/>
    </source>
</evidence>
<evidence type="ECO:0000313" key="9">
    <source>
        <dbReference type="Proteomes" id="UP000008363"/>
    </source>
</evidence>
<evidence type="ECO:0000256" key="2">
    <source>
        <dbReference type="ARBA" id="ARBA00022475"/>
    </source>
</evidence>
<organism evidence="8 9">
    <name type="scientific">Gordonia rhizosphera NBRC 16068</name>
    <dbReference type="NCBI Taxonomy" id="1108045"/>
    <lineage>
        <taxon>Bacteria</taxon>
        <taxon>Bacillati</taxon>
        <taxon>Actinomycetota</taxon>
        <taxon>Actinomycetes</taxon>
        <taxon>Mycobacteriales</taxon>
        <taxon>Gordoniaceae</taxon>
        <taxon>Gordonia</taxon>
    </lineage>
</organism>
<evidence type="ECO:0000313" key="8">
    <source>
        <dbReference type="EMBL" id="GAB91738.1"/>
    </source>
</evidence>
<dbReference type="STRING" id="1108045.GORHZ_143_00050"/>
<feature type="transmembrane region" description="Helical" evidence="6">
    <location>
        <begin position="27"/>
        <end position="49"/>
    </location>
</feature>
<dbReference type="Proteomes" id="UP000008363">
    <property type="component" value="Unassembled WGS sequence"/>
</dbReference>
<dbReference type="AlphaFoldDB" id="K6V648"/>
<gene>
    <name evidence="8" type="ORF">GORHZ_143_00050</name>
</gene>
<feature type="transmembrane region" description="Helical" evidence="6">
    <location>
        <begin position="55"/>
        <end position="79"/>
    </location>
</feature>
<keyword evidence="5 6" id="KW-0472">Membrane</keyword>
<comment type="subcellular location">
    <subcellularLocation>
        <location evidence="1">Cell membrane</location>
        <topology evidence="1">Multi-pass membrane protein</topology>
    </subcellularLocation>
</comment>
<evidence type="ECO:0000256" key="6">
    <source>
        <dbReference type="SAM" id="Phobius"/>
    </source>
</evidence>
<evidence type="ECO:0000259" key="7">
    <source>
        <dbReference type="Pfam" id="PF02656"/>
    </source>
</evidence>
<dbReference type="GO" id="GO:0005886">
    <property type="term" value="C:plasma membrane"/>
    <property type="evidence" value="ECO:0007669"/>
    <property type="project" value="UniProtKB-SubCell"/>
</dbReference>
<feature type="domain" description="DUF202" evidence="7">
    <location>
        <begin position="18"/>
        <end position="85"/>
    </location>
</feature>
<reference evidence="8 9" key="1">
    <citation type="submission" date="2012-08" db="EMBL/GenBank/DDBJ databases">
        <title>Whole genome shotgun sequence of Gordonia rhizosphera NBRC 16068.</title>
        <authorList>
            <person name="Takarada H."/>
            <person name="Isaki S."/>
            <person name="Hosoyama A."/>
            <person name="Tsuchikane K."/>
            <person name="Katsumata H."/>
            <person name="Baba S."/>
            <person name="Ohji S."/>
            <person name="Yamazaki S."/>
            <person name="Fujita N."/>
        </authorList>
    </citation>
    <scope>NUCLEOTIDE SEQUENCE [LARGE SCALE GENOMIC DNA]</scope>
    <source>
        <strain evidence="8 9">NBRC 16068</strain>
    </source>
</reference>
<sequence>MSPRKPPIHTVGSDPDYRFTLANERTFLAWLRTGLALLAGAVALAGLIHDFGPRALRVVITVLLLALSLVVTIGAYVRWDRAERALRENRSLPTDPLPRLIAIGIAVITAVAAALIFFAEIGG</sequence>
<dbReference type="RefSeq" id="WP_006335526.1">
    <property type="nucleotide sequence ID" value="NZ_BAHC01000143.1"/>
</dbReference>
<comment type="caution">
    <text evidence="8">The sequence shown here is derived from an EMBL/GenBank/DDBJ whole genome shotgun (WGS) entry which is preliminary data.</text>
</comment>